<feature type="compositionally biased region" description="Pro residues" evidence="1">
    <location>
        <begin position="49"/>
        <end position="67"/>
    </location>
</feature>
<evidence type="ECO:0000256" key="1">
    <source>
        <dbReference type="SAM" id="MobiDB-lite"/>
    </source>
</evidence>
<proteinExistence type="predicted"/>
<dbReference type="Proteomes" id="UP000626554">
    <property type="component" value="Unassembled WGS sequence"/>
</dbReference>
<reference evidence="2 3" key="1">
    <citation type="submission" date="2020-05" db="EMBL/GenBank/DDBJ databases">
        <title>Hymenobacter terrestris sp. nov. and Hymenobacter lapidiphilus sp. nov., isolated from regoliths in Antarctica.</title>
        <authorList>
            <person name="Sedlacek I."/>
            <person name="Pantucek R."/>
            <person name="Zeman M."/>
            <person name="Holochova P."/>
            <person name="Kralova S."/>
            <person name="Stankova E."/>
            <person name="Sedo O."/>
            <person name="Micenkova L."/>
            <person name="Svec P."/>
            <person name="Gupta V."/>
            <person name="Sood U."/>
            <person name="Korpole U.S."/>
            <person name="Lal R."/>
        </authorList>
    </citation>
    <scope>NUCLEOTIDE SEQUENCE [LARGE SCALE GENOMIC DNA]</scope>
    <source>
        <strain evidence="2 3">P5252</strain>
    </source>
</reference>
<keyword evidence="3" id="KW-1185">Reference proteome</keyword>
<feature type="region of interest" description="Disordered" evidence="1">
    <location>
        <begin position="46"/>
        <end position="67"/>
    </location>
</feature>
<sequence>MSTPRQPPEPSAAVPAWNCAGCRLCHLTPDRQLCRLRHLLRWLDARPAPAAPLLPPPNRPPNTPTEA</sequence>
<protein>
    <recommendedName>
        <fullName evidence="4">Uracil-DNA glycosylase</fullName>
    </recommendedName>
</protein>
<dbReference type="RefSeq" id="WP_176899467.1">
    <property type="nucleotide sequence ID" value="NZ_JABKAV010000016.1"/>
</dbReference>
<evidence type="ECO:0008006" key="4">
    <source>
        <dbReference type="Google" id="ProtNLM"/>
    </source>
</evidence>
<evidence type="ECO:0000313" key="3">
    <source>
        <dbReference type="Proteomes" id="UP000626554"/>
    </source>
</evidence>
<accession>A0ABX2Q1F0</accession>
<comment type="caution">
    <text evidence="2">The sequence shown here is derived from an EMBL/GenBank/DDBJ whole genome shotgun (WGS) entry which is preliminary data.</text>
</comment>
<organism evidence="2 3">
    <name type="scientific">Hymenobacter terrestris</name>
    <dbReference type="NCBI Taxonomy" id="2748310"/>
    <lineage>
        <taxon>Bacteria</taxon>
        <taxon>Pseudomonadati</taxon>
        <taxon>Bacteroidota</taxon>
        <taxon>Cytophagia</taxon>
        <taxon>Cytophagales</taxon>
        <taxon>Hymenobacteraceae</taxon>
        <taxon>Hymenobacter</taxon>
    </lineage>
</organism>
<name>A0ABX2Q1F0_9BACT</name>
<dbReference type="EMBL" id="JABKAV010000016">
    <property type="protein sequence ID" value="NVO84787.1"/>
    <property type="molecule type" value="Genomic_DNA"/>
</dbReference>
<gene>
    <name evidence="2" type="ORF">HW556_07820</name>
</gene>
<evidence type="ECO:0000313" key="2">
    <source>
        <dbReference type="EMBL" id="NVO84787.1"/>
    </source>
</evidence>